<evidence type="ECO:0000313" key="1">
    <source>
        <dbReference type="EMBL" id="GBL83632.1"/>
    </source>
</evidence>
<keyword evidence="2" id="KW-1185">Reference proteome</keyword>
<organism evidence="1 2">
    <name type="scientific">Araneus ventricosus</name>
    <name type="common">Orbweaver spider</name>
    <name type="synonym">Epeira ventricosa</name>
    <dbReference type="NCBI Taxonomy" id="182803"/>
    <lineage>
        <taxon>Eukaryota</taxon>
        <taxon>Metazoa</taxon>
        <taxon>Ecdysozoa</taxon>
        <taxon>Arthropoda</taxon>
        <taxon>Chelicerata</taxon>
        <taxon>Arachnida</taxon>
        <taxon>Araneae</taxon>
        <taxon>Araneomorphae</taxon>
        <taxon>Entelegynae</taxon>
        <taxon>Araneoidea</taxon>
        <taxon>Araneidae</taxon>
        <taxon>Araneus</taxon>
    </lineage>
</organism>
<name>A0A4Y2AUB0_ARAVE</name>
<evidence type="ECO:0000313" key="2">
    <source>
        <dbReference type="Proteomes" id="UP000499080"/>
    </source>
</evidence>
<dbReference type="Proteomes" id="UP000499080">
    <property type="component" value="Unassembled WGS sequence"/>
</dbReference>
<dbReference type="EMBL" id="BGPR01000033">
    <property type="protein sequence ID" value="GBL83632.1"/>
    <property type="molecule type" value="Genomic_DNA"/>
</dbReference>
<sequence length="99" mass="11240">MSIWQKARKTSPAKCLIRCSSEPQIQNVVGPLTQRSSCRINSAHDRVLSSEEERKIFNSRFFSLGLISHALIDASSFVSSPSVANRLDLSDFHFNRLMW</sequence>
<gene>
    <name evidence="1" type="ORF">AVEN_196453_1</name>
</gene>
<reference evidence="1 2" key="1">
    <citation type="journal article" date="2019" name="Sci. Rep.">
        <title>Orb-weaving spider Araneus ventricosus genome elucidates the spidroin gene catalogue.</title>
        <authorList>
            <person name="Kono N."/>
            <person name="Nakamura H."/>
            <person name="Ohtoshi R."/>
            <person name="Moran D.A.P."/>
            <person name="Shinohara A."/>
            <person name="Yoshida Y."/>
            <person name="Fujiwara M."/>
            <person name="Mori M."/>
            <person name="Tomita M."/>
            <person name="Arakawa K."/>
        </authorList>
    </citation>
    <scope>NUCLEOTIDE SEQUENCE [LARGE SCALE GENOMIC DNA]</scope>
</reference>
<comment type="caution">
    <text evidence="1">The sequence shown here is derived from an EMBL/GenBank/DDBJ whole genome shotgun (WGS) entry which is preliminary data.</text>
</comment>
<accession>A0A4Y2AUB0</accession>
<dbReference type="AlphaFoldDB" id="A0A4Y2AUB0"/>
<proteinExistence type="predicted"/>
<protein>
    <submittedName>
        <fullName evidence="1">Uncharacterized protein</fullName>
    </submittedName>
</protein>